<proteinExistence type="predicted"/>
<evidence type="ECO:0000313" key="3">
    <source>
        <dbReference type="Proteomes" id="UP000593562"/>
    </source>
</evidence>
<gene>
    <name evidence="2" type="ORF">HS088_TW03G01204</name>
</gene>
<reference evidence="2 3" key="1">
    <citation type="journal article" date="2020" name="Nat. Commun.">
        <title>Genome of Tripterygium wilfordii and identification of cytochrome P450 involved in triptolide biosynthesis.</title>
        <authorList>
            <person name="Tu L."/>
            <person name="Su P."/>
            <person name="Zhang Z."/>
            <person name="Gao L."/>
            <person name="Wang J."/>
            <person name="Hu T."/>
            <person name="Zhou J."/>
            <person name="Zhang Y."/>
            <person name="Zhao Y."/>
            <person name="Liu Y."/>
            <person name="Song Y."/>
            <person name="Tong Y."/>
            <person name="Lu Y."/>
            <person name="Yang J."/>
            <person name="Xu C."/>
            <person name="Jia M."/>
            <person name="Peters R.J."/>
            <person name="Huang L."/>
            <person name="Gao W."/>
        </authorList>
    </citation>
    <scope>NUCLEOTIDE SEQUENCE [LARGE SCALE GENOMIC DNA]</scope>
    <source>
        <strain evidence="3">cv. XIE 37</strain>
        <tissue evidence="2">Leaf</tissue>
    </source>
</reference>
<name>A0A7J7DXG0_TRIWF</name>
<feature type="region of interest" description="Disordered" evidence="1">
    <location>
        <begin position="88"/>
        <end position="123"/>
    </location>
</feature>
<dbReference type="AlphaFoldDB" id="A0A7J7DXG0"/>
<dbReference type="InParanoid" id="A0A7J7DXG0"/>
<dbReference type="EMBL" id="JAAARO010000003">
    <property type="protein sequence ID" value="KAF5750864.1"/>
    <property type="molecule type" value="Genomic_DNA"/>
</dbReference>
<protein>
    <submittedName>
        <fullName evidence="2">AT-rich interactive domain-containing protein 1-like isoform X2</fullName>
    </submittedName>
</protein>
<dbReference type="PANTHER" id="PTHR46872:SF10">
    <property type="entry name" value="MYB-LIKE DOMAIN-CONTAINING PROTEIN"/>
    <property type="match status" value="1"/>
</dbReference>
<dbReference type="Proteomes" id="UP000593562">
    <property type="component" value="Unassembled WGS sequence"/>
</dbReference>
<feature type="region of interest" description="Disordered" evidence="1">
    <location>
        <begin position="1"/>
        <end position="38"/>
    </location>
</feature>
<feature type="compositionally biased region" description="Basic and acidic residues" evidence="1">
    <location>
        <begin position="15"/>
        <end position="28"/>
    </location>
</feature>
<evidence type="ECO:0000256" key="1">
    <source>
        <dbReference type="SAM" id="MobiDB-lite"/>
    </source>
</evidence>
<sequence>MLKKMAQTAASQSLRDGEKRGRNQDAKAEQLAQTKSISGPISGSGLIKGLKELAVDPTNTQASVGSVQKLKNQTLKLRKVLYVDWKSPRQRKRTRDQVMRGDNLRAASGLGKEEPDGPNAKRLGCGKLSSGSCLSNSADTRRFHSKQTFEKSCRSDSLLSSEDSNKGKRLYSNFTSLDDAACWHPSNRNASLLLGLDKSVDGFKPSNPANLIFWDASSVDSSDMVQSPDSLSSEIKCGRTFKSLVTKGKQPKRSVIPVGPRFQADIPEWKGPVDQALFNGKDGDSKRWLGKRIWPMDGTSKETNCEAIGKGRPDSCSCAAPGSTQCIKHHTHEARHNLRSELGLAFSIWKFDEMGEVVSKTWASKERFRFESLVKKYPLKNVDDFWEFALEYFPSKRLRNILSYYYNVYIPRRLSTLTRSTLDYVESDEDVNDGEDEDQVDDDVVA</sequence>
<dbReference type="OrthoDB" id="1938526at2759"/>
<dbReference type="PANTHER" id="PTHR46872">
    <property type="entry name" value="DNA BINDING PROTEIN"/>
    <property type="match status" value="1"/>
</dbReference>
<evidence type="ECO:0000313" key="2">
    <source>
        <dbReference type="EMBL" id="KAF5750864.1"/>
    </source>
</evidence>
<keyword evidence="3" id="KW-1185">Reference proteome</keyword>
<accession>A0A7J7DXG0</accession>
<organism evidence="2 3">
    <name type="scientific">Tripterygium wilfordii</name>
    <name type="common">Thunder God vine</name>
    <dbReference type="NCBI Taxonomy" id="458696"/>
    <lineage>
        <taxon>Eukaryota</taxon>
        <taxon>Viridiplantae</taxon>
        <taxon>Streptophyta</taxon>
        <taxon>Embryophyta</taxon>
        <taxon>Tracheophyta</taxon>
        <taxon>Spermatophyta</taxon>
        <taxon>Magnoliopsida</taxon>
        <taxon>eudicotyledons</taxon>
        <taxon>Gunneridae</taxon>
        <taxon>Pentapetalae</taxon>
        <taxon>rosids</taxon>
        <taxon>fabids</taxon>
        <taxon>Celastrales</taxon>
        <taxon>Celastraceae</taxon>
        <taxon>Tripterygium</taxon>
    </lineage>
</organism>
<comment type="caution">
    <text evidence="2">The sequence shown here is derived from an EMBL/GenBank/DDBJ whole genome shotgun (WGS) entry which is preliminary data.</text>
</comment>